<feature type="transmembrane region" description="Helical" evidence="8">
    <location>
        <begin position="176"/>
        <end position="195"/>
    </location>
</feature>
<dbReference type="PROSITE" id="PS50850">
    <property type="entry name" value="MFS"/>
    <property type="match status" value="1"/>
</dbReference>
<dbReference type="CDD" id="cd17503">
    <property type="entry name" value="MFS_LmrB_MDR_like"/>
    <property type="match status" value="1"/>
</dbReference>
<feature type="transmembrane region" description="Helical" evidence="8">
    <location>
        <begin position="345"/>
        <end position="362"/>
    </location>
</feature>
<comment type="caution">
    <text evidence="10">The sequence shown here is derived from an EMBL/GenBank/DDBJ whole genome shotgun (WGS) entry which is preliminary data.</text>
</comment>
<keyword evidence="7 8" id="KW-0472">Membrane</keyword>
<evidence type="ECO:0000256" key="7">
    <source>
        <dbReference type="ARBA" id="ARBA00023136"/>
    </source>
</evidence>
<dbReference type="Gene3D" id="1.20.1720.10">
    <property type="entry name" value="Multidrug resistance protein D"/>
    <property type="match status" value="1"/>
</dbReference>
<evidence type="ECO:0000256" key="3">
    <source>
        <dbReference type="ARBA" id="ARBA00022448"/>
    </source>
</evidence>
<dbReference type="RefSeq" id="WP_213669388.1">
    <property type="nucleotide sequence ID" value="NZ_JAHCDA010000001.1"/>
</dbReference>
<feature type="transmembrane region" description="Helical" evidence="8">
    <location>
        <begin position="280"/>
        <end position="301"/>
    </location>
</feature>
<dbReference type="SUPFAM" id="SSF103473">
    <property type="entry name" value="MFS general substrate transporter"/>
    <property type="match status" value="1"/>
</dbReference>
<dbReference type="Proteomes" id="UP000766336">
    <property type="component" value="Unassembled WGS sequence"/>
</dbReference>
<protein>
    <submittedName>
        <fullName evidence="10">DHA2 family efflux MFS transporter permease subunit</fullName>
    </submittedName>
</protein>
<feature type="transmembrane region" description="Helical" evidence="8">
    <location>
        <begin position="207"/>
        <end position="224"/>
    </location>
</feature>
<dbReference type="Pfam" id="PF07690">
    <property type="entry name" value="MFS_1"/>
    <property type="match status" value="1"/>
</dbReference>
<evidence type="ECO:0000256" key="1">
    <source>
        <dbReference type="ARBA" id="ARBA00004651"/>
    </source>
</evidence>
<dbReference type="EMBL" id="JAHCDA010000001">
    <property type="protein sequence ID" value="MBS7810788.1"/>
    <property type="molecule type" value="Genomic_DNA"/>
</dbReference>
<dbReference type="PANTHER" id="PTHR42718">
    <property type="entry name" value="MAJOR FACILITATOR SUPERFAMILY MULTIDRUG TRANSPORTER MFSC"/>
    <property type="match status" value="1"/>
</dbReference>
<dbReference type="InterPro" id="IPR020846">
    <property type="entry name" value="MFS_dom"/>
</dbReference>
<feature type="transmembrane region" description="Helical" evidence="8">
    <location>
        <begin position="313"/>
        <end position="333"/>
    </location>
</feature>
<sequence>MSATTMGASSAPDVPAVSRKQFLGFMVMVLGMFMAILDIQIVSASISEIQAGLAASPDEASWIQTSYLIAEIVMIPLSGFLSRLLSTRVLFTLSAVGFTIFSFACATATSLELMIAFRAAQGFLGGAMIPTVFATAFSLFPGKQRVRISVLIGLTATMAPTIGPTLGGVLTETFSWHWLFLINVPVGILVATVVWATMDIDKGDRRLLAHFDWWGLAFMAIFLGSLEYVMEEGPRWEWLEDETIALFALIGTVSAVLFFWRAFTRPEPIVDLRAYTDRNFAVGSLLAFLLGIGLYGSVYLIPLFLARVRGFNSLQIGETMFVTGLAMFIAAPVVGQMAQRMDIRIVLAAGLAVMSYALWLTAELTVLSGFPEMWFALGLRGVGTMMVMVPVNQIALGTLPPARLKNASGLYNLMRNLGGAVGLAMINTLVTDRGAAHRLHMAEQVSSGRIAATQWYDNLVTALTPRLGEAQAQLAALRRLSLMVEQQALVLAYNDVLLVMCGLFAAAIPLAMLLRKPKPGGGGGAH</sequence>
<dbReference type="InterPro" id="IPR036259">
    <property type="entry name" value="MFS_trans_sf"/>
</dbReference>
<dbReference type="NCBIfam" id="TIGR00711">
    <property type="entry name" value="efflux_EmrB"/>
    <property type="match status" value="1"/>
</dbReference>
<evidence type="ECO:0000256" key="2">
    <source>
        <dbReference type="ARBA" id="ARBA00008537"/>
    </source>
</evidence>
<feature type="transmembrane region" description="Helical" evidence="8">
    <location>
        <begin position="22"/>
        <end position="42"/>
    </location>
</feature>
<keyword evidence="3" id="KW-0813">Transport</keyword>
<name>A0ABS5QBH9_9PROT</name>
<evidence type="ECO:0000259" key="9">
    <source>
        <dbReference type="PROSITE" id="PS50850"/>
    </source>
</evidence>
<proteinExistence type="inferred from homology"/>
<gene>
    <name evidence="10" type="ORF">KHU32_07550</name>
</gene>
<feature type="transmembrane region" description="Helical" evidence="8">
    <location>
        <begin position="123"/>
        <end position="141"/>
    </location>
</feature>
<comment type="subcellular location">
    <subcellularLocation>
        <location evidence="1">Cell membrane</location>
        <topology evidence="1">Multi-pass membrane protein</topology>
    </subcellularLocation>
</comment>
<feature type="transmembrane region" description="Helical" evidence="8">
    <location>
        <begin position="89"/>
        <end position="111"/>
    </location>
</feature>
<feature type="transmembrane region" description="Helical" evidence="8">
    <location>
        <begin position="148"/>
        <end position="170"/>
    </location>
</feature>
<dbReference type="Gene3D" id="1.20.1250.20">
    <property type="entry name" value="MFS general substrate transporter like domains"/>
    <property type="match status" value="1"/>
</dbReference>
<feature type="transmembrane region" description="Helical" evidence="8">
    <location>
        <begin position="244"/>
        <end position="260"/>
    </location>
</feature>
<keyword evidence="6 8" id="KW-1133">Transmembrane helix</keyword>
<evidence type="ECO:0000256" key="6">
    <source>
        <dbReference type="ARBA" id="ARBA00022989"/>
    </source>
</evidence>
<keyword evidence="5 8" id="KW-0812">Transmembrane</keyword>
<feature type="transmembrane region" description="Helical" evidence="8">
    <location>
        <begin position="488"/>
        <end position="514"/>
    </location>
</feature>
<dbReference type="InterPro" id="IPR004638">
    <property type="entry name" value="EmrB-like"/>
</dbReference>
<feature type="domain" description="Major facilitator superfamily (MFS) profile" evidence="9">
    <location>
        <begin position="24"/>
        <end position="519"/>
    </location>
</feature>
<feature type="transmembrane region" description="Helical" evidence="8">
    <location>
        <begin position="374"/>
        <end position="396"/>
    </location>
</feature>
<reference evidence="10 11" key="1">
    <citation type="submission" date="2021-05" db="EMBL/GenBank/DDBJ databases">
        <title>Roseococcus sp. XZZS9, whole genome shotgun sequencing project.</title>
        <authorList>
            <person name="Zhao G."/>
            <person name="Shen L."/>
        </authorList>
    </citation>
    <scope>NUCLEOTIDE SEQUENCE [LARGE SCALE GENOMIC DNA]</scope>
    <source>
        <strain evidence="10 11">XZZS9</strain>
    </source>
</reference>
<evidence type="ECO:0000256" key="5">
    <source>
        <dbReference type="ARBA" id="ARBA00022692"/>
    </source>
</evidence>
<evidence type="ECO:0000313" key="11">
    <source>
        <dbReference type="Proteomes" id="UP000766336"/>
    </source>
</evidence>
<accession>A0ABS5QBH9</accession>
<dbReference type="InterPro" id="IPR011701">
    <property type="entry name" value="MFS"/>
</dbReference>
<keyword evidence="4" id="KW-1003">Cell membrane</keyword>
<feature type="transmembrane region" description="Helical" evidence="8">
    <location>
        <begin position="62"/>
        <end position="82"/>
    </location>
</feature>
<dbReference type="PANTHER" id="PTHR42718:SF9">
    <property type="entry name" value="MAJOR FACILITATOR SUPERFAMILY MULTIDRUG TRANSPORTER MFSC"/>
    <property type="match status" value="1"/>
</dbReference>
<organism evidence="10 11">
    <name type="scientific">Roseococcus pinisoli</name>
    <dbReference type="NCBI Taxonomy" id="2835040"/>
    <lineage>
        <taxon>Bacteria</taxon>
        <taxon>Pseudomonadati</taxon>
        <taxon>Pseudomonadota</taxon>
        <taxon>Alphaproteobacteria</taxon>
        <taxon>Acetobacterales</taxon>
        <taxon>Roseomonadaceae</taxon>
        <taxon>Roseococcus</taxon>
    </lineage>
</organism>
<evidence type="ECO:0000256" key="8">
    <source>
        <dbReference type="SAM" id="Phobius"/>
    </source>
</evidence>
<evidence type="ECO:0000313" key="10">
    <source>
        <dbReference type="EMBL" id="MBS7810788.1"/>
    </source>
</evidence>
<keyword evidence="11" id="KW-1185">Reference proteome</keyword>
<evidence type="ECO:0000256" key="4">
    <source>
        <dbReference type="ARBA" id="ARBA00022475"/>
    </source>
</evidence>
<comment type="similarity">
    <text evidence="2">Belongs to the major facilitator superfamily. EmrB family.</text>
</comment>